<comment type="caution">
    <text evidence="2">The sequence shown here is derived from an EMBL/GenBank/DDBJ whole genome shotgun (WGS) entry which is preliminary data.</text>
</comment>
<dbReference type="STRING" id="669.AL538_01100"/>
<dbReference type="Proteomes" id="UP000008367">
    <property type="component" value="Unassembled WGS sequence"/>
</dbReference>
<accession>A0A454CR02</accession>
<sequence>METALGLPILIMVLFTWFDLSVLTYSMGVTDHALTTAVMSSKKQGSSHSTENVNYQEVIKTKLESSGGALWSKVIDSSSVVTSVYYFQNLAAFVDCNRSGEALSECSNAERGESADNSVNMPLA</sequence>
<gene>
    <name evidence="2" type="ORF">VCHENC02_5330</name>
</gene>
<keyword evidence="1" id="KW-0812">Transmembrane</keyword>
<evidence type="ECO:0000313" key="2">
    <source>
        <dbReference type="EMBL" id="EKM28808.1"/>
    </source>
</evidence>
<organism evidence="2 3">
    <name type="scientific">Vibrio harveyi</name>
    <name type="common">Beneckea harveyi</name>
    <dbReference type="NCBI Taxonomy" id="669"/>
    <lineage>
        <taxon>Bacteria</taxon>
        <taxon>Pseudomonadati</taxon>
        <taxon>Pseudomonadota</taxon>
        <taxon>Gammaproteobacteria</taxon>
        <taxon>Vibrionales</taxon>
        <taxon>Vibrionaceae</taxon>
        <taxon>Vibrio</taxon>
    </lineage>
</organism>
<keyword evidence="1" id="KW-1133">Transmembrane helix</keyword>
<keyword evidence="1" id="KW-0472">Membrane</keyword>
<feature type="non-terminal residue" evidence="2">
    <location>
        <position position="124"/>
    </location>
</feature>
<proteinExistence type="predicted"/>
<reference evidence="2 3" key="1">
    <citation type="submission" date="2012-10" db="EMBL/GenBank/DDBJ databases">
        <title>Genome sequence of Vibrio Cholerae HENC-02.</title>
        <authorList>
            <person name="Eppinger M."/>
            <person name="Hasan N.A."/>
            <person name="Sengamalay N."/>
            <person name="Hine E."/>
            <person name="Su Q."/>
            <person name="Daugherty S.C."/>
            <person name="Young S."/>
            <person name="Sadzewicz L."/>
            <person name="Tallon L."/>
            <person name="Cebula T.A."/>
            <person name="Ravel J."/>
            <person name="Colwell R.R."/>
        </authorList>
    </citation>
    <scope>NUCLEOTIDE SEQUENCE [LARGE SCALE GENOMIC DNA]</scope>
    <source>
        <strain evidence="2 3">HENC-02</strain>
    </source>
</reference>
<protein>
    <submittedName>
        <fullName evidence="2">TadE-like family protein</fullName>
    </submittedName>
</protein>
<evidence type="ECO:0000256" key="1">
    <source>
        <dbReference type="SAM" id="Phobius"/>
    </source>
</evidence>
<dbReference type="AlphaFoldDB" id="A0A454CR02"/>
<feature type="transmembrane region" description="Helical" evidence="1">
    <location>
        <begin position="6"/>
        <end position="25"/>
    </location>
</feature>
<evidence type="ECO:0000313" key="3">
    <source>
        <dbReference type="Proteomes" id="UP000008367"/>
    </source>
</evidence>
<dbReference type="EMBL" id="AJSR01002373">
    <property type="protein sequence ID" value="EKM28808.1"/>
    <property type="molecule type" value="Genomic_DNA"/>
</dbReference>
<name>A0A454CR02_VIBHA</name>